<dbReference type="Gene3D" id="3.40.190.80">
    <property type="match status" value="1"/>
</dbReference>
<evidence type="ECO:0000313" key="7">
    <source>
        <dbReference type="Proteomes" id="UP000702425"/>
    </source>
</evidence>
<accession>A0ABX2CTG7</accession>
<dbReference type="EMBL" id="SRRZ01000017">
    <property type="protein sequence ID" value="NQE33634.1"/>
    <property type="molecule type" value="Genomic_DNA"/>
</dbReference>
<keyword evidence="3" id="KW-0460">Magnesium</keyword>
<dbReference type="Proteomes" id="UP000702425">
    <property type="component" value="Unassembled WGS sequence"/>
</dbReference>
<dbReference type="SUPFAM" id="SSF56655">
    <property type="entry name" value="Carbohydrate phosphatase"/>
    <property type="match status" value="1"/>
</dbReference>
<dbReference type="GO" id="GO:0008441">
    <property type="term" value="F:3'(2'),5'-bisphosphate nucleotidase activity"/>
    <property type="evidence" value="ECO:0007669"/>
    <property type="project" value="UniProtKB-EC"/>
</dbReference>
<evidence type="ECO:0000256" key="5">
    <source>
        <dbReference type="ARBA" id="ARBA00042530"/>
    </source>
</evidence>
<gene>
    <name evidence="6" type="primary">cysQ_1</name>
    <name evidence="6" type="ORF">E5S67_01354</name>
</gene>
<sequence>MLKLAKAFMFNLMYISPEQDQKIRYTLRECGQEAYKLAAEPFEVSEKGPNDYVTSIDQYLDRQLSAAFSALFPEDGWITEENSASRAAYRANYQRLWCIDPLDGTEEFIRGKLHYASMVGLLLEGEPVAGWLYAPAFDQMYFGGKDWGLFQTVGSQAPQPIALCKPPAPTAENCKIILGDKDQKNYGRAIAQSIPGAEFYSLGSFGLKVMEVIFGRAGLYLYLNGRVKVWDTAGPLALAKAAGLVCCDLQGQPLRWTKDAIEPETLAHTQSIAIGWPDYIEPLLGKVQQAVTGL</sequence>
<reference evidence="6 7" key="1">
    <citation type="journal article" date="2020" name="Sci. Rep.">
        <title>A novel cyanobacterial geosmin producer, revising GeoA distribution and dispersion patterns in Bacteria.</title>
        <authorList>
            <person name="Churro C."/>
            <person name="Semedo-Aguiar A.P."/>
            <person name="Silva A.D."/>
            <person name="Pereira-Leal J.B."/>
            <person name="Leite R.B."/>
        </authorList>
    </citation>
    <scope>NUCLEOTIDE SEQUENCE [LARGE SCALE GENOMIC DNA]</scope>
    <source>
        <strain evidence="6 7">IPMA8</strain>
    </source>
</reference>
<dbReference type="PROSITE" id="PS00629">
    <property type="entry name" value="IMP_1"/>
    <property type="match status" value="1"/>
</dbReference>
<dbReference type="RefSeq" id="WP_172186311.1">
    <property type="nucleotide sequence ID" value="NZ_CAWPPK010000079.1"/>
</dbReference>
<evidence type="ECO:0000256" key="4">
    <source>
        <dbReference type="ARBA" id="ARBA00041694"/>
    </source>
</evidence>
<evidence type="ECO:0000256" key="3">
    <source>
        <dbReference type="ARBA" id="ARBA00022842"/>
    </source>
</evidence>
<name>A0ABX2CTG7_9CYAN</name>
<evidence type="ECO:0000313" key="6">
    <source>
        <dbReference type="EMBL" id="NQE33634.1"/>
    </source>
</evidence>
<keyword evidence="6" id="KW-0378">Hydrolase</keyword>
<dbReference type="InterPro" id="IPR050725">
    <property type="entry name" value="CysQ/Inositol_MonoPase"/>
</dbReference>
<evidence type="ECO:0000256" key="1">
    <source>
        <dbReference type="ARBA" id="ARBA00001625"/>
    </source>
</evidence>
<dbReference type="PANTHER" id="PTHR43028">
    <property type="entry name" value="3'(2'),5'-BISPHOSPHATE NUCLEOTIDASE 1"/>
    <property type="match status" value="1"/>
</dbReference>
<organism evidence="6 7">
    <name type="scientific">Microcoleus asticus IPMA8</name>
    <dbReference type="NCBI Taxonomy" id="2563858"/>
    <lineage>
        <taxon>Bacteria</taxon>
        <taxon>Bacillati</taxon>
        <taxon>Cyanobacteriota</taxon>
        <taxon>Cyanophyceae</taxon>
        <taxon>Oscillatoriophycideae</taxon>
        <taxon>Oscillatoriales</taxon>
        <taxon>Microcoleaceae</taxon>
        <taxon>Microcoleus</taxon>
        <taxon>Microcoleus asticus</taxon>
    </lineage>
</organism>
<dbReference type="InterPro" id="IPR020583">
    <property type="entry name" value="Inositol_monoP_metal-BS"/>
</dbReference>
<dbReference type="PRINTS" id="PR00377">
    <property type="entry name" value="IMPHPHTASES"/>
</dbReference>
<proteinExistence type="predicted"/>
<dbReference type="InterPro" id="IPR000760">
    <property type="entry name" value="Inositol_monophosphatase-like"/>
</dbReference>
<dbReference type="PANTHER" id="PTHR43028:SF5">
    <property type="entry name" value="3'(2'),5'-BISPHOSPHATE NUCLEOTIDASE 1"/>
    <property type="match status" value="1"/>
</dbReference>
<protein>
    <recommendedName>
        <fullName evidence="4">3'(2'),5-bisphosphonucleoside 3'(2')-phosphohydrolase</fullName>
    </recommendedName>
    <alternativeName>
        <fullName evidence="5">DPNPase</fullName>
    </alternativeName>
</protein>
<keyword evidence="2" id="KW-0479">Metal-binding</keyword>
<comment type="catalytic activity">
    <reaction evidence="1">
        <text>adenosine 3',5'-bisphosphate + H2O = AMP + phosphate</text>
        <dbReference type="Rhea" id="RHEA:10040"/>
        <dbReference type="ChEBI" id="CHEBI:15377"/>
        <dbReference type="ChEBI" id="CHEBI:43474"/>
        <dbReference type="ChEBI" id="CHEBI:58343"/>
        <dbReference type="ChEBI" id="CHEBI:456215"/>
        <dbReference type="EC" id="3.1.3.7"/>
    </reaction>
</comment>
<evidence type="ECO:0000256" key="2">
    <source>
        <dbReference type="ARBA" id="ARBA00022723"/>
    </source>
</evidence>
<dbReference type="Pfam" id="PF00459">
    <property type="entry name" value="Inositol_P"/>
    <property type="match status" value="1"/>
</dbReference>
<comment type="caution">
    <text evidence="6">The sequence shown here is derived from an EMBL/GenBank/DDBJ whole genome shotgun (WGS) entry which is preliminary data.</text>
</comment>
<keyword evidence="7" id="KW-1185">Reference proteome</keyword>
<dbReference type="Gene3D" id="3.30.540.10">
    <property type="entry name" value="Fructose-1,6-Bisphosphatase, subunit A, domain 1"/>
    <property type="match status" value="1"/>
</dbReference>